<dbReference type="InterPro" id="IPR036890">
    <property type="entry name" value="HATPase_C_sf"/>
</dbReference>
<dbReference type="SUPFAM" id="SSF55874">
    <property type="entry name" value="ATPase domain of HSP90 chaperone/DNA topoisomerase II/histidine kinase"/>
    <property type="match status" value="1"/>
</dbReference>
<dbReference type="PANTHER" id="PTHR43065">
    <property type="entry name" value="SENSOR HISTIDINE KINASE"/>
    <property type="match status" value="1"/>
</dbReference>
<feature type="domain" description="Histidine kinase" evidence="7">
    <location>
        <begin position="66"/>
        <end position="273"/>
    </location>
</feature>
<dbReference type="InterPro" id="IPR003594">
    <property type="entry name" value="HATPase_dom"/>
</dbReference>
<reference evidence="8 9" key="1">
    <citation type="submission" date="2019-12" db="EMBL/GenBank/DDBJ databases">
        <title>Isolation and characterization of three novel carbon monoxide-oxidizing members of Halobacteria from salione crusts and soils.</title>
        <authorList>
            <person name="Myers M.R."/>
            <person name="King G.M."/>
        </authorList>
    </citation>
    <scope>NUCLEOTIDE SEQUENCE [LARGE SCALE GENOMIC DNA]</scope>
    <source>
        <strain evidence="8 9">WSH3</strain>
    </source>
</reference>
<dbReference type="InterPro" id="IPR004358">
    <property type="entry name" value="Sig_transdc_His_kin-like_C"/>
</dbReference>
<dbReference type="InterPro" id="IPR036097">
    <property type="entry name" value="HisK_dim/P_sf"/>
</dbReference>
<sequence length="273" mass="30203">MGDSGAILLLHWASLDRIEEYHVRPVDYLAEHVATAIVNIRSRERLERARNDLAKRKEMVEVYDRLLRHDLGNDLQVITGFSEALASMVDDDQAGEYAEKIHQTARSAADLIDNVGDTVKMLEEEEGQPEARDIEPILTEVVEDVERKFEQLTVEYDPEEFEYEAYTGDLIDSVFTNILSNAAVHNDGPVTVRLYAEEPTPETVVVGMADDGSGVAPAVRDEIFEMGQKGPDSEGTGFGLGLARTLVESYGGEITLRDSDAGGADFRITLDRA</sequence>
<evidence type="ECO:0000259" key="7">
    <source>
        <dbReference type="PROSITE" id="PS50109"/>
    </source>
</evidence>
<proteinExistence type="predicted"/>
<dbReference type="PRINTS" id="PR00344">
    <property type="entry name" value="BCTRLSENSOR"/>
</dbReference>
<evidence type="ECO:0000256" key="1">
    <source>
        <dbReference type="ARBA" id="ARBA00022553"/>
    </source>
</evidence>
<evidence type="ECO:0000256" key="4">
    <source>
        <dbReference type="ARBA" id="ARBA00022777"/>
    </source>
</evidence>
<dbReference type="InterPro" id="IPR005467">
    <property type="entry name" value="His_kinase_dom"/>
</dbReference>
<dbReference type="Gene3D" id="1.10.287.130">
    <property type="match status" value="1"/>
</dbReference>
<evidence type="ECO:0000256" key="6">
    <source>
        <dbReference type="ARBA" id="ARBA00023012"/>
    </source>
</evidence>
<keyword evidence="3" id="KW-0547">Nucleotide-binding</keyword>
<dbReference type="GO" id="GO:0000155">
    <property type="term" value="F:phosphorelay sensor kinase activity"/>
    <property type="evidence" value="ECO:0007669"/>
    <property type="project" value="InterPro"/>
</dbReference>
<dbReference type="PROSITE" id="PS50109">
    <property type="entry name" value="HIS_KIN"/>
    <property type="match status" value="1"/>
</dbReference>
<dbReference type="Pfam" id="PF00512">
    <property type="entry name" value="HisKA"/>
    <property type="match status" value="1"/>
</dbReference>
<evidence type="ECO:0000256" key="3">
    <source>
        <dbReference type="ARBA" id="ARBA00022741"/>
    </source>
</evidence>
<keyword evidence="2" id="KW-0808">Transferase</keyword>
<dbReference type="CDD" id="cd00075">
    <property type="entry name" value="HATPase"/>
    <property type="match status" value="1"/>
</dbReference>
<dbReference type="EMBL" id="WUUT01000003">
    <property type="protein sequence ID" value="MXR51563.1"/>
    <property type="molecule type" value="Genomic_DNA"/>
</dbReference>
<evidence type="ECO:0000313" key="8">
    <source>
        <dbReference type="EMBL" id="MXR51563.1"/>
    </source>
</evidence>
<dbReference type="Proteomes" id="UP000466535">
    <property type="component" value="Unassembled WGS sequence"/>
</dbReference>
<dbReference type="Pfam" id="PF02518">
    <property type="entry name" value="HATPase_c"/>
    <property type="match status" value="1"/>
</dbReference>
<dbReference type="SMART" id="SM00387">
    <property type="entry name" value="HATPase_c"/>
    <property type="match status" value="1"/>
</dbReference>
<name>A0A6B0T7J2_9EURY</name>
<dbReference type="GO" id="GO:0005524">
    <property type="term" value="F:ATP binding"/>
    <property type="evidence" value="ECO:0007669"/>
    <property type="project" value="UniProtKB-KW"/>
</dbReference>
<evidence type="ECO:0000256" key="5">
    <source>
        <dbReference type="ARBA" id="ARBA00022840"/>
    </source>
</evidence>
<dbReference type="AlphaFoldDB" id="A0A6B0T7J2"/>
<evidence type="ECO:0000313" key="9">
    <source>
        <dbReference type="Proteomes" id="UP000466535"/>
    </source>
</evidence>
<comment type="caution">
    <text evidence="8">The sequence shown here is derived from an EMBL/GenBank/DDBJ whole genome shotgun (WGS) entry which is preliminary data.</text>
</comment>
<keyword evidence="6" id="KW-0902">Two-component regulatory system</keyword>
<keyword evidence="9" id="KW-1185">Reference proteome</keyword>
<keyword evidence="5" id="KW-0067">ATP-binding</keyword>
<dbReference type="PANTHER" id="PTHR43065:SF10">
    <property type="entry name" value="PEROXIDE STRESS-ACTIVATED HISTIDINE KINASE MAK3"/>
    <property type="match status" value="1"/>
</dbReference>
<protein>
    <submittedName>
        <fullName evidence="8">Histidine kinase</fullName>
    </submittedName>
</protein>
<keyword evidence="1" id="KW-0597">Phosphoprotein</keyword>
<keyword evidence="4 8" id="KW-0418">Kinase</keyword>
<dbReference type="Gene3D" id="3.30.565.10">
    <property type="entry name" value="Histidine kinase-like ATPase, C-terminal domain"/>
    <property type="match status" value="1"/>
</dbReference>
<dbReference type="SUPFAM" id="SSF47384">
    <property type="entry name" value="Homodimeric domain of signal transducing histidine kinase"/>
    <property type="match status" value="1"/>
</dbReference>
<gene>
    <name evidence="8" type="ORF">GRX03_08095</name>
</gene>
<evidence type="ECO:0000256" key="2">
    <source>
        <dbReference type="ARBA" id="ARBA00022679"/>
    </source>
</evidence>
<accession>A0A6B0T7J2</accession>
<organism evidence="8 9">
    <name type="scientific">Halovenus carboxidivorans</name>
    <dbReference type="NCBI Taxonomy" id="2692199"/>
    <lineage>
        <taxon>Archaea</taxon>
        <taxon>Methanobacteriati</taxon>
        <taxon>Methanobacteriota</taxon>
        <taxon>Stenosarchaea group</taxon>
        <taxon>Halobacteria</taxon>
        <taxon>Halobacteriales</taxon>
        <taxon>Haloarculaceae</taxon>
        <taxon>Halovenus</taxon>
    </lineage>
</organism>
<dbReference type="InterPro" id="IPR003661">
    <property type="entry name" value="HisK_dim/P_dom"/>
</dbReference>